<keyword evidence="9" id="KW-0067">ATP-binding</keyword>
<dbReference type="GO" id="GO:0005634">
    <property type="term" value="C:nucleus"/>
    <property type="evidence" value="ECO:0007669"/>
    <property type="project" value="UniProtKB-SubCell"/>
</dbReference>
<protein>
    <recommendedName>
        <fullName evidence="18">Transcriptional regulator ATRX</fullName>
    </recommendedName>
</protein>
<dbReference type="CDD" id="cd18793">
    <property type="entry name" value="SF2_C_SNF"/>
    <property type="match status" value="1"/>
</dbReference>
<dbReference type="Pfam" id="PF00176">
    <property type="entry name" value="SNF2-rel_dom"/>
    <property type="match status" value="1"/>
</dbReference>
<evidence type="ECO:0000256" key="5">
    <source>
        <dbReference type="ARBA" id="ARBA00022771"/>
    </source>
</evidence>
<dbReference type="EMBL" id="JALLAZ020000913">
    <property type="protein sequence ID" value="KAL3784914.1"/>
    <property type="molecule type" value="Genomic_DNA"/>
</dbReference>
<evidence type="ECO:0000259" key="13">
    <source>
        <dbReference type="PROSITE" id="PS51050"/>
    </source>
</evidence>
<dbReference type="PANTHER" id="PTHR45797">
    <property type="entry name" value="RAD54-LIKE"/>
    <property type="match status" value="1"/>
</dbReference>
<dbReference type="Gene3D" id="3.30.40.10">
    <property type="entry name" value="Zinc/RING finger domain, C3HC4 (zinc finger)"/>
    <property type="match status" value="1"/>
</dbReference>
<keyword evidence="17" id="KW-1185">Reference proteome</keyword>
<dbReference type="Pfam" id="PF00271">
    <property type="entry name" value="Helicase_C"/>
    <property type="match status" value="1"/>
</dbReference>
<dbReference type="InterPro" id="IPR044574">
    <property type="entry name" value="ARIP4-like"/>
</dbReference>
<dbReference type="InterPro" id="IPR001650">
    <property type="entry name" value="Helicase_C-like"/>
</dbReference>
<dbReference type="Proteomes" id="UP001530315">
    <property type="component" value="Unassembled WGS sequence"/>
</dbReference>
<evidence type="ECO:0000256" key="12">
    <source>
        <dbReference type="SAM" id="MobiDB-lite"/>
    </source>
</evidence>
<keyword evidence="4" id="KW-0547">Nucleotide-binding</keyword>
<dbReference type="Gene3D" id="3.30.40.100">
    <property type="match status" value="1"/>
</dbReference>
<evidence type="ECO:0000256" key="3">
    <source>
        <dbReference type="ARBA" id="ARBA00022723"/>
    </source>
</evidence>
<keyword evidence="6" id="KW-0378">Hydrolase</keyword>
<dbReference type="InterPro" id="IPR000330">
    <property type="entry name" value="SNF2_N"/>
</dbReference>
<evidence type="ECO:0000256" key="11">
    <source>
        <dbReference type="ARBA" id="ARBA00023242"/>
    </source>
</evidence>
<accession>A0ABD3P9J2</accession>
<feature type="compositionally biased region" description="Basic and acidic residues" evidence="12">
    <location>
        <begin position="1543"/>
        <end position="1569"/>
    </location>
</feature>
<feature type="region of interest" description="Disordered" evidence="12">
    <location>
        <begin position="73"/>
        <end position="93"/>
    </location>
</feature>
<evidence type="ECO:0000256" key="8">
    <source>
        <dbReference type="ARBA" id="ARBA00022833"/>
    </source>
</evidence>
<evidence type="ECO:0000256" key="2">
    <source>
        <dbReference type="ARBA" id="ARBA00007025"/>
    </source>
</evidence>
<feature type="domain" description="Helicase C-terminal" evidence="15">
    <location>
        <begin position="1099"/>
        <end position="1273"/>
    </location>
</feature>
<dbReference type="GO" id="GO:0005524">
    <property type="term" value="F:ATP binding"/>
    <property type="evidence" value="ECO:0007669"/>
    <property type="project" value="UniProtKB-KW"/>
</dbReference>
<reference evidence="16 17" key="1">
    <citation type="submission" date="2024-10" db="EMBL/GenBank/DDBJ databases">
        <title>Updated reference genomes for cyclostephanoid diatoms.</title>
        <authorList>
            <person name="Roberts W.R."/>
            <person name="Alverson A.J."/>
        </authorList>
    </citation>
    <scope>NUCLEOTIDE SEQUENCE [LARGE SCALE GENOMIC DNA]</scope>
    <source>
        <strain evidence="16 17">AJA276-08</strain>
    </source>
</reference>
<dbReference type="Pfam" id="PF07496">
    <property type="entry name" value="zf-CW"/>
    <property type="match status" value="1"/>
</dbReference>
<dbReference type="InterPro" id="IPR049730">
    <property type="entry name" value="SNF2/RAD54-like_C"/>
</dbReference>
<keyword evidence="7" id="KW-0347">Helicase</keyword>
<feature type="domain" description="CW-type" evidence="13">
    <location>
        <begin position="1284"/>
        <end position="1369"/>
    </location>
</feature>
<dbReference type="PROSITE" id="PS51050">
    <property type="entry name" value="ZF_CW"/>
    <property type="match status" value="1"/>
</dbReference>
<keyword evidence="11" id="KW-0539">Nucleus</keyword>
<evidence type="ECO:0000256" key="10">
    <source>
        <dbReference type="ARBA" id="ARBA00023125"/>
    </source>
</evidence>
<evidence type="ECO:0000259" key="15">
    <source>
        <dbReference type="PROSITE" id="PS51194"/>
    </source>
</evidence>
<dbReference type="SMART" id="SM00490">
    <property type="entry name" value="HELICc"/>
    <property type="match status" value="1"/>
</dbReference>
<dbReference type="Gene3D" id="3.40.50.10810">
    <property type="entry name" value="Tandem AAA-ATPase domain"/>
    <property type="match status" value="1"/>
</dbReference>
<keyword evidence="10" id="KW-0238">DNA-binding</keyword>
<organism evidence="16 17">
    <name type="scientific">Stephanodiscus triporus</name>
    <dbReference type="NCBI Taxonomy" id="2934178"/>
    <lineage>
        <taxon>Eukaryota</taxon>
        <taxon>Sar</taxon>
        <taxon>Stramenopiles</taxon>
        <taxon>Ochrophyta</taxon>
        <taxon>Bacillariophyta</taxon>
        <taxon>Coscinodiscophyceae</taxon>
        <taxon>Thalassiosirophycidae</taxon>
        <taxon>Stephanodiscales</taxon>
        <taxon>Stephanodiscaceae</taxon>
        <taxon>Stephanodiscus</taxon>
    </lineage>
</organism>
<evidence type="ECO:0000256" key="1">
    <source>
        <dbReference type="ARBA" id="ARBA00004123"/>
    </source>
</evidence>
<feature type="region of interest" description="Disordered" evidence="12">
    <location>
        <begin position="191"/>
        <end position="231"/>
    </location>
</feature>
<evidence type="ECO:0000256" key="9">
    <source>
        <dbReference type="ARBA" id="ARBA00022840"/>
    </source>
</evidence>
<evidence type="ECO:0000313" key="17">
    <source>
        <dbReference type="Proteomes" id="UP001530315"/>
    </source>
</evidence>
<keyword evidence="5" id="KW-0863">Zinc-finger</keyword>
<dbReference type="SMART" id="SM00487">
    <property type="entry name" value="DEXDc"/>
    <property type="match status" value="1"/>
</dbReference>
<name>A0ABD3P9J2_9STRA</name>
<proteinExistence type="inferred from homology"/>
<comment type="caution">
    <text evidence="16">The sequence shown here is derived from an EMBL/GenBank/DDBJ whole genome shotgun (WGS) entry which is preliminary data.</text>
</comment>
<keyword evidence="8" id="KW-0862">Zinc</keyword>
<comment type="similarity">
    <text evidence="2">Belongs to the SNF2/RAD54 helicase family.</text>
</comment>
<dbReference type="Gene3D" id="3.40.50.300">
    <property type="entry name" value="P-loop containing nucleotide triphosphate hydrolases"/>
    <property type="match status" value="1"/>
</dbReference>
<dbReference type="GO" id="GO:0008270">
    <property type="term" value="F:zinc ion binding"/>
    <property type="evidence" value="ECO:0007669"/>
    <property type="project" value="UniProtKB-KW"/>
</dbReference>
<dbReference type="PANTHER" id="PTHR45797:SF1">
    <property type="entry name" value="HELICASE ARIP4"/>
    <property type="match status" value="1"/>
</dbReference>
<dbReference type="PROSITE" id="PS51192">
    <property type="entry name" value="HELICASE_ATP_BIND_1"/>
    <property type="match status" value="1"/>
</dbReference>
<comment type="subcellular location">
    <subcellularLocation>
        <location evidence="1">Nucleus</location>
    </subcellularLocation>
</comment>
<dbReference type="InterPro" id="IPR013083">
    <property type="entry name" value="Znf_RING/FYVE/PHD"/>
</dbReference>
<evidence type="ECO:0000256" key="4">
    <source>
        <dbReference type="ARBA" id="ARBA00022741"/>
    </source>
</evidence>
<dbReference type="SUPFAM" id="SSF52540">
    <property type="entry name" value="P-loop containing nucleoside triphosphate hydrolases"/>
    <property type="match status" value="2"/>
</dbReference>
<evidence type="ECO:0000259" key="14">
    <source>
        <dbReference type="PROSITE" id="PS51192"/>
    </source>
</evidence>
<dbReference type="PROSITE" id="PS51194">
    <property type="entry name" value="HELICASE_CTER"/>
    <property type="match status" value="1"/>
</dbReference>
<feature type="domain" description="Helicase ATP-binding" evidence="14">
    <location>
        <begin position="652"/>
        <end position="863"/>
    </location>
</feature>
<gene>
    <name evidence="16" type="ORF">ACHAW5_006236</name>
</gene>
<dbReference type="GO" id="GO:0003677">
    <property type="term" value="F:DNA binding"/>
    <property type="evidence" value="ECO:0007669"/>
    <property type="project" value="UniProtKB-KW"/>
</dbReference>
<dbReference type="GO" id="GO:0004386">
    <property type="term" value="F:helicase activity"/>
    <property type="evidence" value="ECO:0007669"/>
    <property type="project" value="UniProtKB-KW"/>
</dbReference>
<dbReference type="GO" id="GO:0016787">
    <property type="term" value="F:hydrolase activity"/>
    <property type="evidence" value="ECO:0007669"/>
    <property type="project" value="UniProtKB-KW"/>
</dbReference>
<evidence type="ECO:0000256" key="7">
    <source>
        <dbReference type="ARBA" id="ARBA00022806"/>
    </source>
</evidence>
<keyword evidence="3" id="KW-0479">Metal-binding</keyword>
<dbReference type="InterPro" id="IPR014001">
    <property type="entry name" value="Helicase_ATP-bd"/>
</dbReference>
<evidence type="ECO:0008006" key="18">
    <source>
        <dbReference type="Google" id="ProtNLM"/>
    </source>
</evidence>
<feature type="region of interest" description="Disordered" evidence="12">
    <location>
        <begin position="1461"/>
        <end position="1593"/>
    </location>
</feature>
<evidence type="ECO:0000256" key="6">
    <source>
        <dbReference type="ARBA" id="ARBA00022801"/>
    </source>
</evidence>
<dbReference type="InterPro" id="IPR027417">
    <property type="entry name" value="P-loop_NTPase"/>
</dbReference>
<dbReference type="InterPro" id="IPR038718">
    <property type="entry name" value="SNF2-like_sf"/>
</dbReference>
<feature type="compositionally biased region" description="Low complexity" evidence="12">
    <location>
        <begin position="1477"/>
        <end position="1494"/>
    </location>
</feature>
<feature type="compositionally biased region" description="Basic and acidic residues" evidence="12">
    <location>
        <begin position="191"/>
        <end position="204"/>
    </location>
</feature>
<sequence>MDPNSGRCWSCLVRLRPSDDRGRPPPAAVVSSTSSVVPKKRAGFLYSTHTHPLLDIAVCSVCEERALAVESDVIDLEPQGGNDGGGRDDDGEDGTTTNACSWCGLEDDELGEHDVRDNIPCSDLLLCDSCPRAFCVRCVILSHGGDVAAWEEVRRHTTSGSGSGSDDEEWRCPHCYPTSFLEKLRDAHARATGDGDVRREDDGTRGSAFIPVGRASSHVSGGATGDGEAHLEDDPDVAVVVNGEDDDSRIRGILEELDYAEDGMEEAMRHLDEVRIERARKAIELELVDGSGSSAMIPPEDLEWEVRAELDRYLRRWRAHIDRLGDTISRLHEELDLIDVGVMEGYYRYRRERENGRSSDGAGGILRDRMALKDFKISADLFLERRDAREGFSKGEFRGASGYKPKDPHVLKLEPEDLNDQCLNEIVDVNTLEGAISQMQSNANGGNSWRSRTGTTELDIEMFRNKAVQFEKINLGDLIDLDLLERRCITDKDDAMATKMEDAMEVRRTGSTRVVKRSVPLRALKDKVRKESTEYRLAEDKTEYRPWLPRQNDSKMPAIVPKAKKRAELQRLSTKLGSNAADSGRLSPTMRGMLIGDDTAEYMDSNVKLEVENCCSKVTVCRSLATLLKDHQKEGLRFCWRNVCSKIMNRKEEGDDEIHGAILAHNMGLGKSFQAVCLLHTLLTHPSLIKANGRRIVHTALLIAPVNTLANWETEIQKWVGTTSGRSIPGILFYPWNDQRSKVKIVKEWYECGGILCVSTEKYASACKEYLDADKRNFNVKQGKSKKSTTPVEDDAFLRKALFKPGPDIVVLDEVHSMLKSSSTNIYKVLSGLGTRLRLGLTGSPIQNNLYEYYRMASWVSPGCLGTEAHFTKTFHDPIMDGMAADCSPLQAEKQEQVSNSMHSILSKIVHRRDADVLAKDLPFLQETIIHVRQSKVQTKLYREFRKHQSETDNKNFFKQYHALRPISNHPAVKIIFEDKRKSRPDSPLFDDLKEEDACAKTDNLLQPRVAPSKYAWICDKCNIAKFRTLDEAEAHEETCDGNYNADTMPDDFVESKIPAQKGDSENEEWWVSFAERAEKSDLDIKAIEHGGKIVLLLQIIAHCDLIGDKVVVFSQSLPTLSYIEEILNSPDWGGFKFFLPDNIRKQKLGGWRRNQEYLRIDGSVDAKERGDLIDTFHSDTAAGNQSKLFLLSTNAGGLGINLIAANRVVLFDSHWNPAVDLQAVYRCYRYGQTKPTFCYRLLAEGSMEQKIYSRAATKTSLSDLVVDQTNPERSFTKRDMDLLRVEDTWVCCKLYDLHFAGFESIAVSHVPLCSIVQIAQGTACNKWRMLPPDISAEEVQNLPDDWYCKDNIYDPARSKCAAEQRSGVWMLSFFERRAREEDDTYVQSQGSASSYCEKVTADFRPAFDMRHQEYTERDTVLQNLIDRSEDKTANTSDNASSGKKTWVSKWDFNFDKSEKLESAEDKQEQKQPPQPLKKSSPTKMKILKPPIRLKLLESPGKMSPPKMNKTKSEFIKPQSPHKKMHKSPPGSTGTKRKHRKSLDKSERNTSRSFFEEIQRKNKSLDKWRRGATGEAEEQSPSDRGFSDKKQKVGMWAERNEAKVEEGNEEPTVPHITRKTEEDNAVVDLTFSDSDCA</sequence>
<dbReference type="InterPro" id="IPR011124">
    <property type="entry name" value="Znf_CW"/>
</dbReference>
<evidence type="ECO:0000313" key="16">
    <source>
        <dbReference type="EMBL" id="KAL3784914.1"/>
    </source>
</evidence>
<feature type="compositionally biased region" description="Basic and acidic residues" evidence="12">
    <location>
        <begin position="1461"/>
        <end position="1470"/>
    </location>
</feature>